<reference evidence="2" key="1">
    <citation type="journal article" date="2011" name="Proc. Natl. Acad. Sci. U.S.A.">
        <title>Obligate biotrophy features unraveled by the genomic analysis of rust fungi.</title>
        <authorList>
            <person name="Duplessis S."/>
            <person name="Cuomo C.A."/>
            <person name="Lin Y.-C."/>
            <person name="Aerts A."/>
            <person name="Tisserant E."/>
            <person name="Veneault-Fourrey C."/>
            <person name="Joly D.L."/>
            <person name="Hacquard S."/>
            <person name="Amselem J."/>
            <person name="Cantarel B.L."/>
            <person name="Chiu R."/>
            <person name="Coutinho P.M."/>
            <person name="Feau N."/>
            <person name="Field M."/>
            <person name="Frey P."/>
            <person name="Gelhaye E."/>
            <person name="Goldberg J."/>
            <person name="Grabherr M.G."/>
            <person name="Kodira C.D."/>
            <person name="Kohler A."/>
            <person name="Kuees U."/>
            <person name="Lindquist E.A."/>
            <person name="Lucas S.M."/>
            <person name="Mago R."/>
            <person name="Mauceli E."/>
            <person name="Morin E."/>
            <person name="Murat C."/>
            <person name="Pangilinan J.L."/>
            <person name="Park R."/>
            <person name="Pearson M."/>
            <person name="Quesneville H."/>
            <person name="Rouhier N."/>
            <person name="Sakthikumar S."/>
            <person name="Salamov A.A."/>
            <person name="Schmutz J."/>
            <person name="Selles B."/>
            <person name="Shapiro H."/>
            <person name="Tanguay P."/>
            <person name="Tuskan G.A."/>
            <person name="Henrissat B."/>
            <person name="Van de Peer Y."/>
            <person name="Rouze P."/>
            <person name="Ellis J.G."/>
            <person name="Dodds P.N."/>
            <person name="Schein J.E."/>
            <person name="Zhong S."/>
            <person name="Hamelin R.C."/>
            <person name="Grigoriev I.V."/>
            <person name="Szabo L.J."/>
            <person name="Martin F."/>
        </authorList>
    </citation>
    <scope>NUCLEOTIDE SEQUENCE [LARGE SCALE GENOMIC DNA]</scope>
    <source>
        <strain evidence="2">98AG31 / pathotype 3-4-7</strain>
    </source>
</reference>
<dbReference type="KEGG" id="mlr:MELLADRAFT_35139"/>
<sequence length="60" mass="6939">QLIAKLINAPLVAWNVNKVLNKDHMYDATEIFRTLGQHKKKTFFKLGFHLITSFYSFIGA</sequence>
<accession>F4RIA4</accession>
<keyword evidence="2" id="KW-1185">Reference proteome</keyword>
<evidence type="ECO:0000313" key="1">
    <source>
        <dbReference type="EMBL" id="EGG08001.1"/>
    </source>
</evidence>
<dbReference type="RefSeq" id="XP_007408766.1">
    <property type="nucleotide sequence ID" value="XM_007408704.1"/>
</dbReference>
<dbReference type="HOGENOM" id="CLU_2948126_0_0_1"/>
<dbReference type="InterPro" id="IPR003377">
    <property type="entry name" value="Cornichon"/>
</dbReference>
<name>F4RIA4_MELLP</name>
<dbReference type="InParanoid" id="F4RIA4"/>
<dbReference type="STRING" id="747676.F4RIA4"/>
<dbReference type="Proteomes" id="UP000001072">
    <property type="component" value="Unassembled WGS sequence"/>
</dbReference>
<organism evidence="2">
    <name type="scientific">Melampsora larici-populina (strain 98AG31 / pathotype 3-4-7)</name>
    <name type="common">Poplar leaf rust fungus</name>
    <dbReference type="NCBI Taxonomy" id="747676"/>
    <lineage>
        <taxon>Eukaryota</taxon>
        <taxon>Fungi</taxon>
        <taxon>Dikarya</taxon>
        <taxon>Basidiomycota</taxon>
        <taxon>Pucciniomycotina</taxon>
        <taxon>Pucciniomycetes</taxon>
        <taxon>Pucciniales</taxon>
        <taxon>Melampsoraceae</taxon>
        <taxon>Melampsora</taxon>
    </lineage>
</organism>
<dbReference type="OrthoDB" id="434393at2759"/>
<dbReference type="eggNOG" id="KOG2729">
    <property type="taxonomic scope" value="Eukaryota"/>
</dbReference>
<dbReference type="AlphaFoldDB" id="F4RIA4"/>
<protein>
    <submittedName>
        <fullName evidence="1">Uncharacterized protein</fullName>
    </submittedName>
</protein>
<gene>
    <name evidence="1" type="ORF">MELLADRAFT_35139</name>
</gene>
<proteinExistence type="predicted"/>
<dbReference type="GeneID" id="18927439"/>
<dbReference type="VEuPathDB" id="FungiDB:MELLADRAFT_35139"/>
<evidence type="ECO:0000313" key="2">
    <source>
        <dbReference type="Proteomes" id="UP000001072"/>
    </source>
</evidence>
<dbReference type="GO" id="GO:0016192">
    <property type="term" value="P:vesicle-mediated transport"/>
    <property type="evidence" value="ECO:0007669"/>
    <property type="project" value="InterPro"/>
</dbReference>
<dbReference type="EMBL" id="GL883102">
    <property type="protein sequence ID" value="EGG08001.1"/>
    <property type="molecule type" value="Genomic_DNA"/>
</dbReference>
<dbReference type="Pfam" id="PF03311">
    <property type="entry name" value="Cornichon"/>
    <property type="match status" value="1"/>
</dbReference>
<feature type="non-terminal residue" evidence="1">
    <location>
        <position position="1"/>
    </location>
</feature>